<reference evidence="9 10" key="2">
    <citation type="submission" date="2008-10" db="EMBL/GenBank/DDBJ databases">
        <title>Draft genome sequence of Clostridium hiranonis (DSM 13275).</title>
        <authorList>
            <person name="Sudarsanam P."/>
            <person name="Ley R."/>
            <person name="Guruge J."/>
            <person name="Turnbaugh P.J."/>
            <person name="Mahowald M."/>
            <person name="Liep D."/>
            <person name="Gordon J."/>
        </authorList>
    </citation>
    <scope>NUCLEOTIDE SEQUENCE [LARGE SCALE GENOMIC DNA]</scope>
    <source>
        <strain evidence="9 10">DSM 13275</strain>
    </source>
</reference>
<keyword evidence="3" id="KW-0819">tRNA processing</keyword>
<dbReference type="PANTHER" id="PTHR11735">
    <property type="entry name" value="TRNA N6-ADENOSINE THREONYLCARBAMOYLTRANSFERASE"/>
    <property type="match status" value="1"/>
</dbReference>
<evidence type="ECO:0000256" key="4">
    <source>
        <dbReference type="ARBA" id="ARBA00022723"/>
    </source>
</evidence>
<evidence type="ECO:0000256" key="2">
    <source>
        <dbReference type="ARBA" id="ARBA00022679"/>
    </source>
</evidence>
<proteinExistence type="predicted"/>
<dbReference type="PRINTS" id="PR00789">
    <property type="entry name" value="OSIALOPTASE"/>
</dbReference>
<dbReference type="Pfam" id="PF00814">
    <property type="entry name" value="TsaD"/>
    <property type="match status" value="1"/>
</dbReference>
<dbReference type="InterPro" id="IPR000905">
    <property type="entry name" value="Gcp-like_dom"/>
</dbReference>
<dbReference type="InterPro" id="IPR043129">
    <property type="entry name" value="ATPase_NBD"/>
</dbReference>
<evidence type="ECO:0000256" key="6">
    <source>
        <dbReference type="ARBA" id="ARBA00023315"/>
    </source>
</evidence>
<evidence type="ECO:0000256" key="1">
    <source>
        <dbReference type="ARBA" id="ARBA00012156"/>
    </source>
</evidence>
<evidence type="ECO:0000313" key="9">
    <source>
        <dbReference type="EMBL" id="EEA85210.1"/>
    </source>
</evidence>
<dbReference type="InterPro" id="IPR017861">
    <property type="entry name" value="KAE1/TsaD"/>
</dbReference>
<accession>B6FZ40</accession>
<dbReference type="Gene3D" id="3.30.420.40">
    <property type="match status" value="2"/>
</dbReference>
<organism evidence="9 10">
    <name type="scientific">Peptacetobacter hiranonis (strain DSM 13275 / JCM 10541 / KCTC 15199 / TO-931)</name>
    <name type="common">Clostridium hiranonis</name>
    <dbReference type="NCBI Taxonomy" id="500633"/>
    <lineage>
        <taxon>Bacteria</taxon>
        <taxon>Bacillati</taxon>
        <taxon>Bacillota</taxon>
        <taxon>Clostridia</taxon>
        <taxon>Peptostreptococcales</taxon>
        <taxon>Peptostreptococcaceae</taxon>
        <taxon>Peptacetobacter</taxon>
    </lineage>
</organism>
<dbReference type="EMBL" id="ABWP01000048">
    <property type="protein sequence ID" value="EEA85210.1"/>
    <property type="molecule type" value="Genomic_DNA"/>
</dbReference>
<keyword evidence="6" id="KW-0012">Acyltransferase</keyword>
<dbReference type="OrthoDB" id="1675500at2"/>
<dbReference type="GO" id="GO:0061711">
    <property type="term" value="F:tRNA N(6)-L-threonylcarbamoyladenine synthase activity"/>
    <property type="evidence" value="ECO:0007669"/>
    <property type="project" value="UniProtKB-EC"/>
</dbReference>
<dbReference type="Proteomes" id="UP000003178">
    <property type="component" value="Unassembled WGS sequence"/>
</dbReference>
<evidence type="ECO:0000313" key="10">
    <source>
        <dbReference type="Proteomes" id="UP000003178"/>
    </source>
</evidence>
<feature type="domain" description="Gcp-like" evidence="8">
    <location>
        <begin position="54"/>
        <end position="308"/>
    </location>
</feature>
<name>B6FZ40_PEPHT</name>
<comment type="catalytic activity">
    <reaction evidence="7">
        <text>L-threonylcarbamoyladenylate + adenosine(37) in tRNA = N(6)-L-threonylcarbamoyladenosine(37) in tRNA + AMP + H(+)</text>
        <dbReference type="Rhea" id="RHEA:37059"/>
        <dbReference type="Rhea" id="RHEA-COMP:10162"/>
        <dbReference type="Rhea" id="RHEA-COMP:10163"/>
        <dbReference type="ChEBI" id="CHEBI:15378"/>
        <dbReference type="ChEBI" id="CHEBI:73682"/>
        <dbReference type="ChEBI" id="CHEBI:74411"/>
        <dbReference type="ChEBI" id="CHEBI:74418"/>
        <dbReference type="ChEBI" id="CHEBI:456215"/>
        <dbReference type="EC" id="2.3.1.234"/>
    </reaction>
</comment>
<comment type="caution">
    <text evidence="9">The sequence shown here is derived from an EMBL/GenBank/DDBJ whole genome shotgun (WGS) entry which is preliminary data.</text>
</comment>
<evidence type="ECO:0000256" key="3">
    <source>
        <dbReference type="ARBA" id="ARBA00022694"/>
    </source>
</evidence>
<gene>
    <name evidence="9" type="ORF">CLOHIR_01144</name>
</gene>
<evidence type="ECO:0000259" key="8">
    <source>
        <dbReference type="Pfam" id="PF00814"/>
    </source>
</evidence>
<dbReference type="HOGENOM" id="CLU_023208_3_0_9"/>
<protein>
    <recommendedName>
        <fullName evidence="1">N(6)-L-threonylcarbamoyladenine synthase</fullName>
        <ecNumber evidence="1">2.3.1.234</ecNumber>
    </recommendedName>
</protein>
<dbReference type="PANTHER" id="PTHR11735:SF6">
    <property type="entry name" value="TRNA N6-ADENOSINE THREONYLCARBAMOYLTRANSFERASE, MITOCHONDRIAL"/>
    <property type="match status" value="1"/>
</dbReference>
<dbReference type="GO" id="GO:0008033">
    <property type="term" value="P:tRNA processing"/>
    <property type="evidence" value="ECO:0007669"/>
    <property type="project" value="UniProtKB-KW"/>
</dbReference>
<sequence length="321" mass="35855">MTENNRIIIGIDTSCYTTSIAAITLNREIVFNEKIMLNVKNGERGLRQSDAVFQHIKNFGDISERLKKHIHKKGYKVEMICASAKPRDVEESYMPVFEVGKNFAKTMAAIFDCEMLETTHQENHIAASLYGCDKEDLERFISVHMSGGTMEILLTEKGDKGYKTEIVGGTKDISFGQLIDRVGVKMGYDFPAGKYVDENALLCKEEVASGLKTSVKDGYMNISGLENQVYKLMEEKDKYYVSKAVMNAAIKSLDKALRFVCDKYNIEDVVFVGGVASSKYISEKLSKKLQRNNINSFFTDGAYSSDNACGCAIIGLDNFVI</sequence>
<evidence type="ECO:0000256" key="5">
    <source>
        <dbReference type="ARBA" id="ARBA00023004"/>
    </source>
</evidence>
<evidence type="ECO:0000256" key="7">
    <source>
        <dbReference type="ARBA" id="ARBA00048117"/>
    </source>
</evidence>
<keyword evidence="2" id="KW-0808">Transferase</keyword>
<dbReference type="STRING" id="500633.CLOHIR_01144"/>
<dbReference type="EC" id="2.3.1.234" evidence="1"/>
<keyword evidence="10" id="KW-1185">Reference proteome</keyword>
<dbReference type="GO" id="GO:0046872">
    <property type="term" value="F:metal ion binding"/>
    <property type="evidence" value="ECO:0007669"/>
    <property type="project" value="UniProtKB-KW"/>
</dbReference>
<dbReference type="SUPFAM" id="SSF53067">
    <property type="entry name" value="Actin-like ATPase domain"/>
    <property type="match status" value="1"/>
</dbReference>
<dbReference type="AlphaFoldDB" id="B6FZ40"/>
<dbReference type="eggNOG" id="COG0533">
    <property type="taxonomic scope" value="Bacteria"/>
</dbReference>
<reference evidence="9 10" key="1">
    <citation type="submission" date="2008-09" db="EMBL/GenBank/DDBJ databases">
        <authorList>
            <person name="Fulton L."/>
            <person name="Clifton S."/>
            <person name="Fulton B."/>
            <person name="Xu J."/>
            <person name="Minx P."/>
            <person name="Pepin K.H."/>
            <person name="Johnson M."/>
            <person name="Thiruvilangam P."/>
            <person name="Bhonagiri V."/>
            <person name="Nash W.E."/>
            <person name="Mardis E.R."/>
            <person name="Wilson R.K."/>
        </authorList>
    </citation>
    <scope>NUCLEOTIDE SEQUENCE [LARGE SCALE GENOMIC DNA]</scope>
    <source>
        <strain evidence="9 10">DSM 13275</strain>
    </source>
</reference>
<dbReference type="RefSeq" id="WP_006440062.1">
    <property type="nucleotide sequence ID" value="NZ_DS995356.1"/>
</dbReference>
<keyword evidence="5" id="KW-0408">Iron</keyword>
<keyword evidence="4" id="KW-0479">Metal-binding</keyword>